<accession>A0ABS2U317</accession>
<dbReference type="EMBL" id="JADKYB010000030">
    <property type="protein sequence ID" value="MBM9509988.1"/>
    <property type="molecule type" value="Genomic_DNA"/>
</dbReference>
<evidence type="ECO:0000313" key="2">
    <source>
        <dbReference type="Proteomes" id="UP000749040"/>
    </source>
</evidence>
<reference evidence="1 2" key="1">
    <citation type="submission" date="2021-01" db="EMBL/GenBank/DDBJ databases">
        <title>Streptomyces acididurans sp. nov., isolated from a peat swamp forest soil.</title>
        <authorList>
            <person name="Chantavorakit T."/>
            <person name="Duangmal K."/>
        </authorList>
    </citation>
    <scope>NUCLEOTIDE SEQUENCE [LARGE SCALE GENOMIC DNA]</scope>
    <source>
        <strain evidence="1 2">KK5PA1</strain>
    </source>
</reference>
<name>A0ABS2U317_9ACTN</name>
<dbReference type="Proteomes" id="UP000749040">
    <property type="component" value="Unassembled WGS sequence"/>
</dbReference>
<keyword evidence="2" id="KW-1185">Reference proteome</keyword>
<dbReference type="RefSeq" id="WP_205363583.1">
    <property type="nucleotide sequence ID" value="NZ_JADKYB010000030.1"/>
</dbReference>
<protein>
    <submittedName>
        <fullName evidence="1">Uncharacterized protein</fullName>
    </submittedName>
</protein>
<comment type="caution">
    <text evidence="1">The sequence shown here is derived from an EMBL/GenBank/DDBJ whole genome shotgun (WGS) entry which is preliminary data.</text>
</comment>
<evidence type="ECO:0000313" key="1">
    <source>
        <dbReference type="EMBL" id="MBM9509988.1"/>
    </source>
</evidence>
<gene>
    <name evidence="1" type="ORF">ITX44_36620</name>
</gene>
<proteinExistence type="predicted"/>
<organism evidence="1 2">
    <name type="scientific">Actinacidiphila acididurans</name>
    <dbReference type="NCBI Taxonomy" id="2784346"/>
    <lineage>
        <taxon>Bacteria</taxon>
        <taxon>Bacillati</taxon>
        <taxon>Actinomycetota</taxon>
        <taxon>Actinomycetes</taxon>
        <taxon>Kitasatosporales</taxon>
        <taxon>Streptomycetaceae</taxon>
        <taxon>Actinacidiphila</taxon>
    </lineage>
</organism>
<sequence length="88" mass="9189">MRIAAPDGAVAGMEVKGAQTGHVTRYNGRIADVDNPGHVKALLAEGAFVASLSGRTRRGIGYRCPTCQFGSFVTTCSRCGGTCEKETP</sequence>